<dbReference type="HOGENOM" id="CLU_2380277_0_0_9"/>
<dbReference type="eggNOG" id="ENOG50348FJ">
    <property type="taxonomic scope" value="Bacteria"/>
</dbReference>
<name>B7AR68_9FIRM</name>
<reference evidence="1 2" key="1">
    <citation type="submission" date="2008-11" db="EMBL/GenBank/DDBJ databases">
        <title>Draft genome sequence of Bacteroides pectinophilus (ATCC 43243).</title>
        <authorList>
            <person name="Sudarsanam P."/>
            <person name="Ley R."/>
            <person name="Guruge J."/>
            <person name="Turnbaugh P.J."/>
            <person name="Mahowald M."/>
            <person name="Liep D."/>
            <person name="Gordon J."/>
        </authorList>
    </citation>
    <scope>NUCLEOTIDE SEQUENCE [LARGE SCALE GENOMIC DNA]</scope>
    <source>
        <strain evidence="1 2">ATCC 43243</strain>
    </source>
</reference>
<keyword evidence="2" id="KW-1185">Reference proteome</keyword>
<dbReference type="EMBL" id="ABVQ01000035">
    <property type="protein sequence ID" value="EEC58190.1"/>
    <property type="molecule type" value="Genomic_DNA"/>
</dbReference>
<sequence>MNKKEFFKTEFGAELECTVKALNIALEERAKCGNHNFQEIRKASKAINELMARLDVYKQGLRTFYGLDLHFTRTDEYFGLCTEDESYYLMKEKY</sequence>
<dbReference type="Proteomes" id="UP000003136">
    <property type="component" value="Unassembled WGS sequence"/>
</dbReference>
<accession>B7AR68</accession>
<protein>
    <submittedName>
        <fullName evidence="1">Uncharacterized protein</fullName>
    </submittedName>
</protein>
<evidence type="ECO:0000313" key="2">
    <source>
        <dbReference type="Proteomes" id="UP000003136"/>
    </source>
</evidence>
<gene>
    <name evidence="1" type="ORF">BACPEC_01178</name>
</gene>
<proteinExistence type="predicted"/>
<dbReference type="AlphaFoldDB" id="B7AR68"/>
<comment type="caution">
    <text evidence="1">The sequence shown here is derived from an EMBL/GenBank/DDBJ whole genome shotgun (WGS) entry which is preliminary data.</text>
</comment>
<reference evidence="1 2" key="2">
    <citation type="submission" date="2008-11" db="EMBL/GenBank/DDBJ databases">
        <authorList>
            <person name="Fulton L."/>
            <person name="Clifton S."/>
            <person name="Fulton B."/>
            <person name="Xu J."/>
            <person name="Minx P."/>
            <person name="Pepin K.H."/>
            <person name="Johnson M."/>
            <person name="Bhonagiri V."/>
            <person name="Nash W.E."/>
            <person name="Mardis E.R."/>
            <person name="Wilson R.K."/>
        </authorList>
    </citation>
    <scope>NUCLEOTIDE SEQUENCE [LARGE SCALE GENOMIC DNA]</scope>
    <source>
        <strain evidence="1 2">ATCC 43243</strain>
    </source>
</reference>
<evidence type="ECO:0000313" key="1">
    <source>
        <dbReference type="EMBL" id="EEC58190.1"/>
    </source>
</evidence>
<dbReference type="STRING" id="483218.BACPEC_01178"/>
<organism evidence="1 2">
    <name type="scientific">[Bacteroides] pectinophilus ATCC 43243</name>
    <dbReference type="NCBI Taxonomy" id="483218"/>
    <lineage>
        <taxon>Bacteria</taxon>
        <taxon>Bacillati</taxon>
        <taxon>Bacillota</taxon>
        <taxon>Clostridia</taxon>
        <taxon>Eubacteriales</taxon>
    </lineage>
</organism>